<dbReference type="GO" id="GO:0055085">
    <property type="term" value="P:transmembrane transport"/>
    <property type="evidence" value="ECO:0007669"/>
    <property type="project" value="InterPro"/>
</dbReference>
<dbReference type="InterPro" id="IPR035906">
    <property type="entry name" value="MetI-like_sf"/>
</dbReference>
<dbReference type="Gene3D" id="1.10.3720.10">
    <property type="entry name" value="MetI-like"/>
    <property type="match status" value="1"/>
</dbReference>
<comment type="similarity">
    <text evidence="7">Belongs to the binding-protein-dependent transport system permease family.</text>
</comment>
<evidence type="ECO:0000256" key="3">
    <source>
        <dbReference type="ARBA" id="ARBA00022475"/>
    </source>
</evidence>
<protein>
    <submittedName>
        <fullName evidence="9">Inner membrane ABC transporter permease protein YcjO</fullName>
    </submittedName>
</protein>
<dbReference type="STRING" id="180332.GCA_000797495_00343"/>
<dbReference type="InterPro" id="IPR000515">
    <property type="entry name" value="MetI-like"/>
</dbReference>
<sequence length="296" mass="32983">MEGKTVKKRRIGEEKLLAIIFLAPAVILILGMTVLPIIIAINTSLHNTEYAEVKEFVGLKYYIEILGSKKGWNSIFNSITYVLMSLVLVIPLGVVSAVLLNRKMKGRTAIRTLIIIPWVLSQTVTALLFKWLLNSNYGPVSYIVYTLTGQKVDFFNSPLAAKLTVVLANVWNSFPIVLILILAALQSISRDVYEAAEVDGATKLQTFFKITLPLLKPTILTSVVLQSMEYFNMVTLIYTLTSGGPFDATQTVSVLAFKEGFDYWHLGYGSASSIVILLLNMAFSIIYMRILNKKED</sequence>
<feature type="transmembrane region" description="Helical" evidence="7">
    <location>
        <begin position="206"/>
        <end position="225"/>
    </location>
</feature>
<dbReference type="CDD" id="cd06261">
    <property type="entry name" value="TM_PBP2"/>
    <property type="match status" value="1"/>
</dbReference>
<keyword evidence="4 7" id="KW-0812">Transmembrane</keyword>
<comment type="caution">
    <text evidence="9">The sequence shown here is derived from an EMBL/GenBank/DDBJ whole genome shotgun (WGS) entry which is preliminary data.</text>
</comment>
<dbReference type="InterPro" id="IPR051393">
    <property type="entry name" value="ABC_transporter_permease"/>
</dbReference>
<feature type="transmembrane region" description="Helical" evidence="7">
    <location>
        <begin position="163"/>
        <end position="185"/>
    </location>
</feature>
<proteinExistence type="inferred from homology"/>
<dbReference type="RefSeq" id="WP_027294449.1">
    <property type="nucleotide sequence ID" value="NZ_CAUSDN010000008.1"/>
</dbReference>
<dbReference type="PANTHER" id="PTHR30193:SF37">
    <property type="entry name" value="INNER MEMBRANE ABC TRANSPORTER PERMEASE PROTEIN YCJO"/>
    <property type="match status" value="1"/>
</dbReference>
<feature type="transmembrane region" description="Helical" evidence="7">
    <location>
        <begin position="112"/>
        <end position="133"/>
    </location>
</feature>
<evidence type="ECO:0000259" key="8">
    <source>
        <dbReference type="PROSITE" id="PS50928"/>
    </source>
</evidence>
<keyword evidence="5 7" id="KW-1133">Transmembrane helix</keyword>
<keyword evidence="2 7" id="KW-0813">Transport</keyword>
<accession>A0A4U8QAH8</accession>
<keyword evidence="3" id="KW-1003">Cell membrane</keyword>
<keyword evidence="6 7" id="KW-0472">Membrane</keyword>
<evidence type="ECO:0000256" key="4">
    <source>
        <dbReference type="ARBA" id="ARBA00022692"/>
    </source>
</evidence>
<feature type="transmembrane region" description="Helical" evidence="7">
    <location>
        <begin position="16"/>
        <end position="41"/>
    </location>
</feature>
<evidence type="ECO:0000256" key="5">
    <source>
        <dbReference type="ARBA" id="ARBA00022989"/>
    </source>
</evidence>
<evidence type="ECO:0000256" key="1">
    <source>
        <dbReference type="ARBA" id="ARBA00004651"/>
    </source>
</evidence>
<feature type="transmembrane region" description="Helical" evidence="7">
    <location>
        <begin position="79"/>
        <end position="100"/>
    </location>
</feature>
<feature type="domain" description="ABC transmembrane type-1" evidence="8">
    <location>
        <begin position="75"/>
        <end position="287"/>
    </location>
</feature>
<dbReference type="PANTHER" id="PTHR30193">
    <property type="entry name" value="ABC TRANSPORTER PERMEASE PROTEIN"/>
    <property type="match status" value="1"/>
</dbReference>
<evidence type="ECO:0000256" key="7">
    <source>
        <dbReference type="RuleBase" id="RU363032"/>
    </source>
</evidence>
<gene>
    <name evidence="9" type="primary">ycjO_1</name>
    <name evidence="9" type="ORF">DSM106044_01014</name>
</gene>
<comment type="subcellular location">
    <subcellularLocation>
        <location evidence="1 7">Cell membrane</location>
        <topology evidence="1 7">Multi-pass membrane protein</topology>
    </subcellularLocation>
</comment>
<evidence type="ECO:0000313" key="9">
    <source>
        <dbReference type="EMBL" id="TLD01977.1"/>
    </source>
</evidence>
<dbReference type="AlphaFoldDB" id="A0A4U8QAH8"/>
<organism evidence="9 10">
    <name type="scientific">Robinsoniella peoriensis</name>
    <dbReference type="NCBI Taxonomy" id="180332"/>
    <lineage>
        <taxon>Bacteria</taxon>
        <taxon>Bacillati</taxon>
        <taxon>Bacillota</taxon>
        <taxon>Clostridia</taxon>
        <taxon>Lachnospirales</taxon>
        <taxon>Lachnospiraceae</taxon>
        <taxon>Robinsoniella</taxon>
    </lineage>
</organism>
<name>A0A4U8QAH8_9FIRM</name>
<keyword evidence="10" id="KW-1185">Reference proteome</keyword>
<evidence type="ECO:0000313" key="10">
    <source>
        <dbReference type="Proteomes" id="UP000306509"/>
    </source>
</evidence>
<dbReference type="PROSITE" id="PS50928">
    <property type="entry name" value="ABC_TM1"/>
    <property type="match status" value="1"/>
</dbReference>
<evidence type="ECO:0000256" key="2">
    <source>
        <dbReference type="ARBA" id="ARBA00022448"/>
    </source>
</evidence>
<dbReference type="SUPFAM" id="SSF161098">
    <property type="entry name" value="MetI-like"/>
    <property type="match status" value="1"/>
</dbReference>
<dbReference type="EMBL" id="QGQD01000023">
    <property type="protein sequence ID" value="TLD01977.1"/>
    <property type="molecule type" value="Genomic_DNA"/>
</dbReference>
<dbReference type="Proteomes" id="UP000306509">
    <property type="component" value="Unassembled WGS sequence"/>
</dbReference>
<dbReference type="Pfam" id="PF00528">
    <property type="entry name" value="BPD_transp_1"/>
    <property type="match status" value="1"/>
</dbReference>
<reference evidence="9 10" key="1">
    <citation type="journal article" date="2019" name="Anaerobe">
        <title>Detection of Robinsoniella peoriensis in multiple bone samples of a trauma patient.</title>
        <authorList>
            <person name="Schrottner P."/>
            <person name="Hartwich K."/>
            <person name="Bunk B."/>
            <person name="Schober I."/>
            <person name="Helbig S."/>
            <person name="Rudolph W.W."/>
            <person name="Gunzer F."/>
        </authorList>
    </citation>
    <scope>NUCLEOTIDE SEQUENCE [LARGE SCALE GENOMIC DNA]</scope>
    <source>
        <strain evidence="9 10">DSM 106044</strain>
    </source>
</reference>
<feature type="transmembrane region" description="Helical" evidence="7">
    <location>
        <begin position="266"/>
        <end position="288"/>
    </location>
</feature>
<dbReference type="GO" id="GO:0005886">
    <property type="term" value="C:plasma membrane"/>
    <property type="evidence" value="ECO:0007669"/>
    <property type="project" value="UniProtKB-SubCell"/>
</dbReference>
<evidence type="ECO:0000256" key="6">
    <source>
        <dbReference type="ARBA" id="ARBA00023136"/>
    </source>
</evidence>